<accession>A0A3N4LQ27</accession>
<evidence type="ECO:0000313" key="4">
    <source>
        <dbReference type="Proteomes" id="UP000267821"/>
    </source>
</evidence>
<reference evidence="3 4" key="1">
    <citation type="journal article" date="2018" name="Nat. Ecol. Evol.">
        <title>Pezizomycetes genomes reveal the molecular basis of ectomycorrhizal truffle lifestyle.</title>
        <authorList>
            <person name="Murat C."/>
            <person name="Payen T."/>
            <person name="Noel B."/>
            <person name="Kuo A."/>
            <person name="Morin E."/>
            <person name="Chen J."/>
            <person name="Kohler A."/>
            <person name="Krizsan K."/>
            <person name="Balestrini R."/>
            <person name="Da Silva C."/>
            <person name="Montanini B."/>
            <person name="Hainaut M."/>
            <person name="Levati E."/>
            <person name="Barry K.W."/>
            <person name="Belfiori B."/>
            <person name="Cichocki N."/>
            <person name="Clum A."/>
            <person name="Dockter R.B."/>
            <person name="Fauchery L."/>
            <person name="Guy J."/>
            <person name="Iotti M."/>
            <person name="Le Tacon F."/>
            <person name="Lindquist E.A."/>
            <person name="Lipzen A."/>
            <person name="Malagnac F."/>
            <person name="Mello A."/>
            <person name="Molinier V."/>
            <person name="Miyauchi S."/>
            <person name="Poulain J."/>
            <person name="Riccioni C."/>
            <person name="Rubini A."/>
            <person name="Sitrit Y."/>
            <person name="Splivallo R."/>
            <person name="Traeger S."/>
            <person name="Wang M."/>
            <person name="Zifcakova L."/>
            <person name="Wipf D."/>
            <person name="Zambonelli A."/>
            <person name="Paolocci F."/>
            <person name="Nowrousian M."/>
            <person name="Ottonello S."/>
            <person name="Baldrian P."/>
            <person name="Spatafora J.W."/>
            <person name="Henrissat B."/>
            <person name="Nagy L.G."/>
            <person name="Aury J.M."/>
            <person name="Wincker P."/>
            <person name="Grigoriev I.V."/>
            <person name="Bonfante P."/>
            <person name="Martin F.M."/>
        </authorList>
    </citation>
    <scope>NUCLEOTIDE SEQUENCE [LARGE SCALE GENOMIC DNA]</scope>
    <source>
        <strain evidence="3 4">ATCC MYA-4762</strain>
    </source>
</reference>
<dbReference type="AlphaFoldDB" id="A0A3N4LQ27"/>
<dbReference type="Proteomes" id="UP000267821">
    <property type="component" value="Unassembled WGS sequence"/>
</dbReference>
<dbReference type="GO" id="GO:0090730">
    <property type="term" value="C:Las1 complex"/>
    <property type="evidence" value="ECO:0007669"/>
    <property type="project" value="InterPro"/>
</dbReference>
<dbReference type="GO" id="GO:0030687">
    <property type="term" value="C:preribosome, large subunit precursor"/>
    <property type="evidence" value="ECO:0007669"/>
    <property type="project" value="TreeGrafter"/>
</dbReference>
<keyword evidence="4" id="KW-1185">Reference proteome</keyword>
<dbReference type="InParanoid" id="A0A3N4LQ27"/>
<protein>
    <submittedName>
        <fullName evidence="3">Las1-domain-containing protein</fullName>
    </submittedName>
</protein>
<dbReference type="GO" id="GO:0000470">
    <property type="term" value="P:maturation of LSU-rRNA"/>
    <property type="evidence" value="ECO:0007669"/>
    <property type="project" value="TreeGrafter"/>
</dbReference>
<dbReference type="OrthoDB" id="10263222at2759"/>
<sequence length="500" mass="55688">MASIQPNAQSRARIVPWRSSADLLWIKEAFHPGPEAPDQRYDALTMAQAWSVRGKLPHSIEATAMLTEAIMHDRPGASQLNLQLSYSTAICRFVNGLLDPAQQSHFAISMHTLARNLNLPASFVEIRHAATHENLPSLAVLRTAASRALGWLWSNYWVWVGATPIDEVNPEVEPQDVNLSRARLLLKQWRKLRRQNPTREIKEGENVPESREALAIIRDCVGICGTTEGLDGVVDAFLEEKALIPSGKKKSSALMKGAFLLWLPLLEPLDVSAPNFAEQLISSMLEILTPMDYALDELKSGSTVPFLASSPPVPKDREFNKALVAWIKHFTGASTSCKFGRTTSPETGVATLDIDNFAKQCIFRPNKWTLDILAHIFKCHPALNSKYSALASIAQTQASFAIEASHKDIEKKVSKTNSTTRALQDIEDELLQFEEKLASMDSQMEEWMQRRYRLREGQNQNGGKQDMAIDGQKGENGGDCGNHKWTKYPGVWTPRPIGVL</sequence>
<keyword evidence="1" id="KW-0175">Coiled coil</keyword>
<dbReference type="GO" id="GO:0000460">
    <property type="term" value="P:maturation of 5.8S rRNA"/>
    <property type="evidence" value="ECO:0007669"/>
    <property type="project" value="TreeGrafter"/>
</dbReference>
<name>A0A3N4LQ27_9PEZI</name>
<dbReference type="PANTHER" id="PTHR15002">
    <property type="entry name" value="RIBOSOMAL BIOGENESIS PROTEIN LAS1L"/>
    <property type="match status" value="1"/>
</dbReference>
<dbReference type="InterPro" id="IPR007174">
    <property type="entry name" value="Las1"/>
</dbReference>
<gene>
    <name evidence="3" type="ORF">L211DRAFT_880227</name>
</gene>
<dbReference type="STRING" id="1051890.A0A3N4LQ27"/>
<evidence type="ECO:0000256" key="2">
    <source>
        <dbReference type="SAM" id="MobiDB-lite"/>
    </source>
</evidence>
<proteinExistence type="predicted"/>
<evidence type="ECO:0000256" key="1">
    <source>
        <dbReference type="SAM" id="Coils"/>
    </source>
</evidence>
<feature type="coiled-coil region" evidence="1">
    <location>
        <begin position="416"/>
        <end position="450"/>
    </location>
</feature>
<dbReference type="Pfam" id="PF04031">
    <property type="entry name" value="Las1"/>
    <property type="match status" value="1"/>
</dbReference>
<dbReference type="GO" id="GO:0004519">
    <property type="term" value="F:endonuclease activity"/>
    <property type="evidence" value="ECO:0007669"/>
    <property type="project" value="InterPro"/>
</dbReference>
<dbReference type="EMBL" id="ML121544">
    <property type="protein sequence ID" value="RPB23768.1"/>
    <property type="molecule type" value="Genomic_DNA"/>
</dbReference>
<dbReference type="PANTHER" id="PTHR15002:SF0">
    <property type="entry name" value="RIBOSOMAL BIOGENESIS PROTEIN LAS1L"/>
    <property type="match status" value="1"/>
</dbReference>
<organism evidence="3 4">
    <name type="scientific">Terfezia boudieri ATCC MYA-4762</name>
    <dbReference type="NCBI Taxonomy" id="1051890"/>
    <lineage>
        <taxon>Eukaryota</taxon>
        <taxon>Fungi</taxon>
        <taxon>Dikarya</taxon>
        <taxon>Ascomycota</taxon>
        <taxon>Pezizomycotina</taxon>
        <taxon>Pezizomycetes</taxon>
        <taxon>Pezizales</taxon>
        <taxon>Pezizaceae</taxon>
        <taxon>Terfezia</taxon>
    </lineage>
</organism>
<feature type="region of interest" description="Disordered" evidence="2">
    <location>
        <begin position="455"/>
        <end position="482"/>
    </location>
</feature>
<evidence type="ECO:0000313" key="3">
    <source>
        <dbReference type="EMBL" id="RPB23768.1"/>
    </source>
</evidence>